<evidence type="ECO:0000313" key="3">
    <source>
        <dbReference type="Proteomes" id="UP001151760"/>
    </source>
</evidence>
<accession>A0ABQ5BB43</accession>
<sequence length="281" mass="30559">MEVVSGKGKGKGVVIEEIIEHDEVNKANETGNRGQSLLLDENDVQTEKMDSTSKVDHPPWSSGSLSDSDINLSLDPIDMTKEVKAEQEMQEPQQDPYDGDAEAEENVELFAELDDLLERLPYLNDELKENVVGVDAPVIAVEECALENGLTIVKGDGDMKKMYDMAEMKRDVGSMSSEELVLWVPVGVEMTLKELEIPMSVGSIAASAANVLDEELDMAVAGSVANNVIGDKGPCFPKSVPDFAPCGEACKTLSGATTKGQRPKRTIKLPLHLRDYAMRGY</sequence>
<gene>
    <name evidence="2" type="ORF">Tco_0857768</name>
</gene>
<organism evidence="2 3">
    <name type="scientific">Tanacetum coccineum</name>
    <dbReference type="NCBI Taxonomy" id="301880"/>
    <lineage>
        <taxon>Eukaryota</taxon>
        <taxon>Viridiplantae</taxon>
        <taxon>Streptophyta</taxon>
        <taxon>Embryophyta</taxon>
        <taxon>Tracheophyta</taxon>
        <taxon>Spermatophyta</taxon>
        <taxon>Magnoliopsida</taxon>
        <taxon>eudicotyledons</taxon>
        <taxon>Gunneridae</taxon>
        <taxon>Pentapetalae</taxon>
        <taxon>asterids</taxon>
        <taxon>campanulids</taxon>
        <taxon>Asterales</taxon>
        <taxon>Asteraceae</taxon>
        <taxon>Asteroideae</taxon>
        <taxon>Anthemideae</taxon>
        <taxon>Anthemidinae</taxon>
        <taxon>Tanacetum</taxon>
    </lineage>
</organism>
<proteinExistence type="predicted"/>
<evidence type="ECO:0000256" key="1">
    <source>
        <dbReference type="SAM" id="MobiDB-lite"/>
    </source>
</evidence>
<reference evidence="2" key="1">
    <citation type="journal article" date="2022" name="Int. J. Mol. Sci.">
        <title>Draft Genome of Tanacetum Coccineum: Genomic Comparison of Closely Related Tanacetum-Family Plants.</title>
        <authorList>
            <person name="Yamashiro T."/>
            <person name="Shiraishi A."/>
            <person name="Nakayama K."/>
            <person name="Satake H."/>
        </authorList>
    </citation>
    <scope>NUCLEOTIDE SEQUENCE</scope>
</reference>
<name>A0ABQ5BB43_9ASTR</name>
<protein>
    <submittedName>
        <fullName evidence="2">Uncharacterized protein</fullName>
    </submittedName>
</protein>
<dbReference type="EMBL" id="BQNB010013010">
    <property type="protein sequence ID" value="GJT10726.1"/>
    <property type="molecule type" value="Genomic_DNA"/>
</dbReference>
<feature type="region of interest" description="Disordered" evidence="1">
    <location>
        <begin position="23"/>
        <end position="70"/>
    </location>
</feature>
<keyword evidence="3" id="KW-1185">Reference proteome</keyword>
<reference evidence="2" key="2">
    <citation type="submission" date="2022-01" db="EMBL/GenBank/DDBJ databases">
        <authorList>
            <person name="Yamashiro T."/>
            <person name="Shiraishi A."/>
            <person name="Satake H."/>
            <person name="Nakayama K."/>
        </authorList>
    </citation>
    <scope>NUCLEOTIDE SEQUENCE</scope>
</reference>
<evidence type="ECO:0000313" key="2">
    <source>
        <dbReference type="EMBL" id="GJT10726.1"/>
    </source>
</evidence>
<feature type="compositionally biased region" description="Basic and acidic residues" evidence="1">
    <location>
        <begin position="45"/>
        <end position="57"/>
    </location>
</feature>
<dbReference type="Proteomes" id="UP001151760">
    <property type="component" value="Unassembled WGS sequence"/>
</dbReference>
<feature type="compositionally biased region" description="Low complexity" evidence="1">
    <location>
        <begin position="61"/>
        <end position="70"/>
    </location>
</feature>
<comment type="caution">
    <text evidence="2">The sequence shown here is derived from an EMBL/GenBank/DDBJ whole genome shotgun (WGS) entry which is preliminary data.</text>
</comment>